<evidence type="ECO:0000256" key="4">
    <source>
        <dbReference type="ARBA" id="ARBA00013078"/>
    </source>
</evidence>
<dbReference type="EMBL" id="CP002629">
    <property type="protein sequence ID" value="AEB09479.1"/>
    <property type="molecule type" value="Genomic_DNA"/>
</dbReference>
<dbReference type="eggNOG" id="COG0546">
    <property type="taxonomic scope" value="Bacteria"/>
</dbReference>
<comment type="catalytic activity">
    <reaction evidence="1">
        <text>2-phosphoglycolate + H2O = glycolate + phosphate</text>
        <dbReference type="Rhea" id="RHEA:14369"/>
        <dbReference type="ChEBI" id="CHEBI:15377"/>
        <dbReference type="ChEBI" id="CHEBI:29805"/>
        <dbReference type="ChEBI" id="CHEBI:43474"/>
        <dbReference type="ChEBI" id="CHEBI:58033"/>
        <dbReference type="EC" id="3.1.3.18"/>
    </reaction>
</comment>
<dbReference type="Gene3D" id="3.40.50.1000">
    <property type="entry name" value="HAD superfamily/HAD-like"/>
    <property type="match status" value="1"/>
</dbReference>
<dbReference type="NCBIfam" id="TIGR01549">
    <property type="entry name" value="HAD-SF-IA-v1"/>
    <property type="match status" value="1"/>
</dbReference>
<dbReference type="SFLD" id="SFLDG01129">
    <property type="entry name" value="C1.5:_HAD__Beta-PGM__Phosphata"/>
    <property type="match status" value="1"/>
</dbReference>
<dbReference type="RefSeq" id="WP_013706589.1">
    <property type="nucleotide sequence ID" value="NC_015388.1"/>
</dbReference>
<organism evidence="5 6">
    <name type="scientific">Desulfobacca acetoxidans (strain ATCC 700848 / DSM 11109 / ASRB2)</name>
    <dbReference type="NCBI Taxonomy" id="880072"/>
    <lineage>
        <taxon>Bacteria</taxon>
        <taxon>Pseudomonadati</taxon>
        <taxon>Thermodesulfobacteriota</taxon>
        <taxon>Desulfobaccia</taxon>
        <taxon>Desulfobaccales</taxon>
        <taxon>Desulfobaccaceae</taxon>
        <taxon>Desulfobacca</taxon>
    </lineage>
</organism>
<reference evidence="6" key="2">
    <citation type="submission" date="2011-03" db="EMBL/GenBank/DDBJ databases">
        <title>The complete genome of Desulfobacca acetoxidans DSM 11109.</title>
        <authorList>
            <consortium name="US DOE Joint Genome Institute (JGI-PGF)"/>
            <person name="Lucas S."/>
            <person name="Copeland A."/>
            <person name="Lapidus A."/>
            <person name="Bruce D."/>
            <person name="Goodwin L."/>
            <person name="Pitluck S."/>
            <person name="Peters L."/>
            <person name="Kyrpides N."/>
            <person name="Mavromatis K."/>
            <person name="Ivanova N."/>
            <person name="Ovchinnikova G."/>
            <person name="Teshima H."/>
            <person name="Detter J.C."/>
            <person name="Han C."/>
            <person name="Land M."/>
            <person name="Hauser L."/>
            <person name="Markowitz V."/>
            <person name="Cheng J.-F."/>
            <person name="Hugenholtz P."/>
            <person name="Woyke T."/>
            <person name="Wu D."/>
            <person name="Spring S."/>
            <person name="Schueler E."/>
            <person name="Brambilla E."/>
            <person name="Klenk H.-P."/>
            <person name="Eisen J.A."/>
        </authorList>
    </citation>
    <scope>NUCLEOTIDE SEQUENCE [LARGE SCALE GENOMIC DNA]</scope>
    <source>
        <strain evidence="6">ATCC 700848 / DSM 11109 / ASRB2</strain>
    </source>
</reference>
<dbReference type="EC" id="3.1.3.18" evidence="4"/>
<comment type="similarity">
    <text evidence="3">Belongs to the HAD-like hydrolase superfamily. CbbY/CbbZ/Gph/YieH family.</text>
</comment>
<dbReference type="OrthoDB" id="9793014at2"/>
<dbReference type="SUPFAM" id="SSF56784">
    <property type="entry name" value="HAD-like"/>
    <property type="match status" value="1"/>
</dbReference>
<dbReference type="Gene3D" id="1.10.150.240">
    <property type="entry name" value="Putative phosphatase, domain 2"/>
    <property type="match status" value="1"/>
</dbReference>
<dbReference type="GO" id="GO:0006281">
    <property type="term" value="P:DNA repair"/>
    <property type="evidence" value="ECO:0007669"/>
    <property type="project" value="TreeGrafter"/>
</dbReference>
<dbReference type="PANTHER" id="PTHR43434:SF1">
    <property type="entry name" value="PHOSPHOGLYCOLATE PHOSPHATASE"/>
    <property type="match status" value="1"/>
</dbReference>
<dbReference type="InterPro" id="IPR050155">
    <property type="entry name" value="HAD-like_hydrolase_sf"/>
</dbReference>
<dbReference type="InterPro" id="IPR006439">
    <property type="entry name" value="HAD-SF_hydro_IA"/>
</dbReference>
<dbReference type="KEGG" id="dao:Desac_1630"/>
<accession>F2NJG7</accession>
<dbReference type="InterPro" id="IPR023198">
    <property type="entry name" value="PGP-like_dom2"/>
</dbReference>
<keyword evidence="5" id="KW-0378">Hydrolase</keyword>
<protein>
    <recommendedName>
        <fullName evidence="4">phosphoglycolate phosphatase</fullName>
        <ecNumber evidence="4">3.1.3.18</ecNumber>
    </recommendedName>
</protein>
<evidence type="ECO:0000313" key="6">
    <source>
        <dbReference type="Proteomes" id="UP000000483"/>
    </source>
</evidence>
<gene>
    <name evidence="5" type="ordered locus">Desac_1630</name>
</gene>
<dbReference type="GO" id="GO:0008967">
    <property type="term" value="F:phosphoglycolate phosphatase activity"/>
    <property type="evidence" value="ECO:0007669"/>
    <property type="project" value="UniProtKB-EC"/>
</dbReference>
<dbReference type="InterPro" id="IPR036412">
    <property type="entry name" value="HAD-like_sf"/>
</dbReference>
<dbReference type="STRING" id="880072.Desac_1630"/>
<dbReference type="SFLD" id="SFLDS00003">
    <property type="entry name" value="Haloacid_Dehalogenase"/>
    <property type="match status" value="1"/>
</dbReference>
<dbReference type="AlphaFoldDB" id="F2NJG7"/>
<dbReference type="InterPro" id="IPR041492">
    <property type="entry name" value="HAD_2"/>
</dbReference>
<evidence type="ECO:0000313" key="5">
    <source>
        <dbReference type="EMBL" id="AEB09479.1"/>
    </source>
</evidence>
<proteinExistence type="inferred from homology"/>
<dbReference type="Pfam" id="PF13419">
    <property type="entry name" value="HAD_2"/>
    <property type="match status" value="1"/>
</dbReference>
<reference evidence="5 6" key="1">
    <citation type="journal article" date="2011" name="Stand. Genomic Sci.">
        <title>Complete genome sequence of the acetate-degrading sulfate reducer Desulfobacca acetoxidans type strain (ASRB2).</title>
        <authorList>
            <person name="Goker M."/>
            <person name="Teshima H."/>
            <person name="Lapidus A."/>
            <person name="Nolan M."/>
            <person name="Lucas S."/>
            <person name="Hammon N."/>
            <person name="Deshpande S."/>
            <person name="Cheng J.F."/>
            <person name="Tapia R."/>
            <person name="Han C."/>
            <person name="Goodwin L."/>
            <person name="Pitluck S."/>
            <person name="Huntemann M."/>
            <person name="Liolios K."/>
            <person name="Ivanova N."/>
            <person name="Pagani I."/>
            <person name="Mavromatis K."/>
            <person name="Ovchinikova G."/>
            <person name="Pati A."/>
            <person name="Chen A."/>
            <person name="Palaniappan K."/>
            <person name="Land M."/>
            <person name="Hauser L."/>
            <person name="Brambilla E.M."/>
            <person name="Rohde M."/>
            <person name="Spring S."/>
            <person name="Detter J.C."/>
            <person name="Woyke T."/>
            <person name="Bristow J."/>
            <person name="Eisen J.A."/>
            <person name="Markowitz V."/>
            <person name="Hugenholtz P."/>
            <person name="Kyrpides N.C."/>
            <person name="Klenk H.P."/>
        </authorList>
    </citation>
    <scope>NUCLEOTIDE SEQUENCE [LARGE SCALE GENOMIC DNA]</scope>
    <source>
        <strain evidence="6">ATCC 700848 / DSM 11109 / ASRB2</strain>
    </source>
</reference>
<dbReference type="NCBIfam" id="TIGR01509">
    <property type="entry name" value="HAD-SF-IA-v3"/>
    <property type="match status" value="1"/>
</dbReference>
<dbReference type="HOGENOM" id="CLU_045011_19_3_7"/>
<sequence>MKLKVVAFDCDGVLFDSRASNITFYNHILKYFQRPPMGESAVDYVHAHTVYESLAYIFPDHPDLEEVIRYCRSLDYGQFIPLMLQEPHLIEFLQFLRPQFGTAVATNRTTTTKAVFEHHRLRDYFDIIISAQDVAHPKPHPESFLRIFHYFGIEPEEAIYFGDSLVDQEFARNCGVKLVAFRNPRLEADYYLDSFAQGPELIRHLID</sequence>
<evidence type="ECO:0000256" key="1">
    <source>
        <dbReference type="ARBA" id="ARBA00000830"/>
    </source>
</evidence>
<dbReference type="Proteomes" id="UP000000483">
    <property type="component" value="Chromosome"/>
</dbReference>
<comment type="pathway">
    <text evidence="2">Organic acid metabolism; glycolate biosynthesis; glycolate from 2-phosphoglycolate: step 1/1.</text>
</comment>
<evidence type="ECO:0000256" key="2">
    <source>
        <dbReference type="ARBA" id="ARBA00004818"/>
    </source>
</evidence>
<evidence type="ECO:0000256" key="3">
    <source>
        <dbReference type="ARBA" id="ARBA00006171"/>
    </source>
</evidence>
<dbReference type="GO" id="GO:0005829">
    <property type="term" value="C:cytosol"/>
    <property type="evidence" value="ECO:0007669"/>
    <property type="project" value="TreeGrafter"/>
</dbReference>
<keyword evidence="6" id="KW-1185">Reference proteome</keyword>
<name>F2NJG7_DESAR</name>
<dbReference type="InterPro" id="IPR023214">
    <property type="entry name" value="HAD_sf"/>
</dbReference>
<dbReference type="PANTHER" id="PTHR43434">
    <property type="entry name" value="PHOSPHOGLYCOLATE PHOSPHATASE"/>
    <property type="match status" value="1"/>
</dbReference>